<keyword evidence="2" id="KW-1185">Reference proteome</keyword>
<evidence type="ECO:0000313" key="1">
    <source>
        <dbReference type="EMBL" id="SHM32861.1"/>
    </source>
</evidence>
<dbReference type="STRING" id="946677.SAMN05444484_105164"/>
<dbReference type="EMBL" id="FRBT01000005">
    <property type="protein sequence ID" value="SHM32861.1"/>
    <property type="molecule type" value="Genomic_DNA"/>
</dbReference>
<proteinExistence type="predicted"/>
<sequence length="66" mass="7643">MKSDYKNELFYFYKNTMLLKTDFSIAFSSEIISFMSAFFCPKVKLANGLKHKKAGFSPSKNRNMPC</sequence>
<protein>
    <submittedName>
        <fullName evidence="1">Uncharacterized protein</fullName>
    </submittedName>
</protein>
<name>A0A1M7HWA9_9FLAO</name>
<reference evidence="2" key="1">
    <citation type="submission" date="2016-11" db="EMBL/GenBank/DDBJ databases">
        <authorList>
            <person name="Varghese N."/>
            <person name="Submissions S."/>
        </authorList>
    </citation>
    <scope>NUCLEOTIDE SEQUENCE [LARGE SCALE GENOMIC DNA]</scope>
    <source>
        <strain evidence="2">DSM 24724</strain>
    </source>
</reference>
<dbReference type="AlphaFoldDB" id="A0A1M7HWA9"/>
<evidence type="ECO:0000313" key="2">
    <source>
        <dbReference type="Proteomes" id="UP000184028"/>
    </source>
</evidence>
<accession>A0A1M7HWA9</accession>
<dbReference type="Proteomes" id="UP000184028">
    <property type="component" value="Unassembled WGS sequence"/>
</dbReference>
<organism evidence="1 2">
    <name type="scientific">Flavobacterium chilense</name>
    <dbReference type="NCBI Taxonomy" id="946677"/>
    <lineage>
        <taxon>Bacteria</taxon>
        <taxon>Pseudomonadati</taxon>
        <taxon>Bacteroidota</taxon>
        <taxon>Flavobacteriia</taxon>
        <taxon>Flavobacteriales</taxon>
        <taxon>Flavobacteriaceae</taxon>
        <taxon>Flavobacterium</taxon>
    </lineage>
</organism>
<gene>
    <name evidence="1" type="ORF">SAMN05444484_105164</name>
</gene>
<dbReference type="RefSeq" id="WP_068842843.1">
    <property type="nucleotide sequence ID" value="NZ_FRBT01000005.1"/>
</dbReference>